<dbReference type="InterPro" id="IPR001034">
    <property type="entry name" value="DeoR_HTH"/>
</dbReference>
<dbReference type="PROSITE" id="PS51000">
    <property type="entry name" value="HTH_DEOR_2"/>
    <property type="match status" value="1"/>
</dbReference>
<dbReference type="InterPro" id="IPR037171">
    <property type="entry name" value="NagB/RpiA_transferase-like"/>
</dbReference>
<dbReference type="InterPro" id="IPR018356">
    <property type="entry name" value="Tscrpt_reg_HTH_DeoR_CS"/>
</dbReference>
<accession>A0A286GRA6</accession>
<keyword evidence="3" id="KW-0804">Transcription</keyword>
<dbReference type="SMART" id="SM01134">
    <property type="entry name" value="DeoRC"/>
    <property type="match status" value="1"/>
</dbReference>
<dbReference type="PANTHER" id="PTHR30363">
    <property type="entry name" value="HTH-TYPE TRANSCRIPTIONAL REGULATOR SRLR-RELATED"/>
    <property type="match status" value="1"/>
</dbReference>
<dbReference type="Pfam" id="PF08220">
    <property type="entry name" value="HTH_DeoR"/>
    <property type="match status" value="1"/>
</dbReference>
<organism evidence="5 6">
    <name type="scientific">Blastococcus haudaquaticus</name>
    <dbReference type="NCBI Taxonomy" id="1938745"/>
    <lineage>
        <taxon>Bacteria</taxon>
        <taxon>Bacillati</taxon>
        <taxon>Actinomycetota</taxon>
        <taxon>Actinomycetes</taxon>
        <taxon>Geodermatophilales</taxon>
        <taxon>Geodermatophilaceae</taxon>
        <taxon>Blastococcus</taxon>
    </lineage>
</organism>
<protein>
    <submittedName>
        <fullName evidence="5">Transcriptional regulator, DeoR family</fullName>
    </submittedName>
</protein>
<keyword evidence="1" id="KW-0805">Transcription regulation</keyword>
<dbReference type="PRINTS" id="PR00037">
    <property type="entry name" value="HTHLACR"/>
</dbReference>
<dbReference type="EMBL" id="OCNK01000002">
    <property type="protein sequence ID" value="SOD98101.1"/>
    <property type="molecule type" value="Genomic_DNA"/>
</dbReference>
<proteinExistence type="predicted"/>
<keyword evidence="2" id="KW-0238">DNA-binding</keyword>
<dbReference type="InterPro" id="IPR036390">
    <property type="entry name" value="WH_DNA-bd_sf"/>
</dbReference>
<evidence type="ECO:0000313" key="5">
    <source>
        <dbReference type="EMBL" id="SOD98101.1"/>
    </source>
</evidence>
<dbReference type="InterPro" id="IPR014036">
    <property type="entry name" value="DeoR-like_C"/>
</dbReference>
<dbReference type="AlphaFoldDB" id="A0A286GRA6"/>
<dbReference type="Proteomes" id="UP000219482">
    <property type="component" value="Unassembled WGS sequence"/>
</dbReference>
<evidence type="ECO:0000256" key="2">
    <source>
        <dbReference type="ARBA" id="ARBA00023125"/>
    </source>
</evidence>
<gene>
    <name evidence="5" type="ORF">SAMN06272739_1728</name>
</gene>
<evidence type="ECO:0000313" key="6">
    <source>
        <dbReference type="Proteomes" id="UP000219482"/>
    </source>
</evidence>
<dbReference type="Pfam" id="PF00455">
    <property type="entry name" value="DeoRC"/>
    <property type="match status" value="1"/>
</dbReference>
<dbReference type="SMART" id="SM00420">
    <property type="entry name" value="HTH_DEOR"/>
    <property type="match status" value="1"/>
</dbReference>
<dbReference type="PROSITE" id="PS00894">
    <property type="entry name" value="HTH_DEOR_1"/>
    <property type="match status" value="1"/>
</dbReference>
<evidence type="ECO:0000256" key="1">
    <source>
        <dbReference type="ARBA" id="ARBA00023015"/>
    </source>
</evidence>
<dbReference type="InterPro" id="IPR050313">
    <property type="entry name" value="Carb_Metab_HTH_regulators"/>
</dbReference>
<reference evidence="6" key="1">
    <citation type="submission" date="2017-09" db="EMBL/GenBank/DDBJ databases">
        <authorList>
            <person name="Varghese N."/>
            <person name="Submissions S."/>
        </authorList>
    </citation>
    <scope>NUCLEOTIDE SEQUENCE [LARGE SCALE GENOMIC DNA]</scope>
    <source>
        <strain evidence="6">DSM 44270</strain>
    </source>
</reference>
<dbReference type="GO" id="GO:0003700">
    <property type="term" value="F:DNA-binding transcription factor activity"/>
    <property type="evidence" value="ECO:0007669"/>
    <property type="project" value="InterPro"/>
</dbReference>
<dbReference type="PANTHER" id="PTHR30363:SF44">
    <property type="entry name" value="AGA OPERON TRANSCRIPTIONAL REPRESSOR-RELATED"/>
    <property type="match status" value="1"/>
</dbReference>
<evidence type="ECO:0000256" key="3">
    <source>
        <dbReference type="ARBA" id="ARBA00023163"/>
    </source>
</evidence>
<name>A0A286GRA6_9ACTN</name>
<evidence type="ECO:0000259" key="4">
    <source>
        <dbReference type="PROSITE" id="PS51000"/>
    </source>
</evidence>
<sequence length="257" mass="26429">MYVGGMDSATRQAEIVGRLRRDGRVDVAVLAGSLGTSEMTIRRDLDVLADGGVLRRVRGGAVSLMKRGEELPFALREGEGSATKRRMAAVVAGLLEDGEAVVVDSGTTGLAVAHAIAGRRLTVMPLSLHELPPLAADPATTLLVPGGTARFGEGSLVGPMTEAALRAMRFDTVVLTCCGFSALDGVMAHDVQEAAVKRAAVESSTRVVLVAEAAKFARSALVVACPTTSIDVVVTDAGAPDAAVEQLTAAGIDVIRA</sequence>
<dbReference type="SUPFAM" id="SSF100950">
    <property type="entry name" value="NagB/RpiA/CoA transferase-like"/>
    <property type="match status" value="1"/>
</dbReference>
<feature type="domain" description="HTH deoR-type" evidence="4">
    <location>
        <begin position="8"/>
        <end position="63"/>
    </location>
</feature>
<keyword evidence="6" id="KW-1185">Reference proteome</keyword>
<dbReference type="GO" id="GO:0003677">
    <property type="term" value="F:DNA binding"/>
    <property type="evidence" value="ECO:0007669"/>
    <property type="project" value="UniProtKB-KW"/>
</dbReference>
<dbReference type="SUPFAM" id="SSF46785">
    <property type="entry name" value="Winged helix' DNA-binding domain"/>
    <property type="match status" value="1"/>
</dbReference>